<feature type="signal peptide" evidence="7">
    <location>
        <begin position="1"/>
        <end position="20"/>
    </location>
</feature>
<keyword evidence="7" id="KW-0732">Signal</keyword>
<evidence type="ECO:0000256" key="3">
    <source>
        <dbReference type="ARBA" id="ARBA00023274"/>
    </source>
</evidence>
<evidence type="ECO:0000256" key="4">
    <source>
        <dbReference type="ARBA" id="ARBA00035207"/>
    </source>
</evidence>
<keyword evidence="3 6" id="KW-0687">Ribonucleoprotein</keyword>
<evidence type="ECO:0000256" key="7">
    <source>
        <dbReference type="SAM" id="SignalP"/>
    </source>
</evidence>
<dbReference type="SUPFAM" id="SSF54843">
    <property type="entry name" value="Ribosomal protein L22"/>
    <property type="match status" value="1"/>
</dbReference>
<sequence>MLRSMVLYLITALHLRCVDLISPPPSGYLPVAMTKIHYSRAPENSTKSCKARGSDLRVHFKNTYETAMAIRDQKELVPFFKFNGGVGRKAQAKHWNTTQGRWPTKSADFVLDLLKNAESNAEYKGLDVDHLVVDHINVQRAAKMRRRTYRAHGRINPYMSSPCHIEVILAEKEDVVSKPAEDVPKVKKESKRKQRRQASVRTVSILGDLAKTSVNDQLTRLKEQKLDRIERESSRECLLAASLYSEGKKANVDRIAKLLKKSSADNELRARTAAFGAALALKTMRLDKAHVLLEQTTKCPPIISTSIRVCVFSKEAKVDEALKELERTLTHEEILFDTENYSISEEALDTLHSVIKELPETSHQMKKFRTLQRMITRYGRRSKKSIDECLNSPFTLRSVDFDPPAPPRDGLISDKTIRDIPHFLAGEQK</sequence>
<dbReference type="PANTHER" id="PTHR11593">
    <property type="entry name" value="60S RIBOSOMAL PROTEIN L17"/>
    <property type="match status" value="1"/>
</dbReference>
<evidence type="ECO:0000313" key="8">
    <source>
        <dbReference type="EMBL" id="CAD6186232.1"/>
    </source>
</evidence>
<dbReference type="EMBL" id="CAJGYM010000004">
    <property type="protein sequence ID" value="CAD6186232.1"/>
    <property type="molecule type" value="Genomic_DNA"/>
</dbReference>
<dbReference type="NCBIfam" id="TIGR01038">
    <property type="entry name" value="uL22_arch_euk"/>
    <property type="match status" value="1"/>
</dbReference>
<dbReference type="Pfam" id="PF00237">
    <property type="entry name" value="Ribosomal_L22"/>
    <property type="match status" value="1"/>
</dbReference>
<evidence type="ECO:0000256" key="2">
    <source>
        <dbReference type="ARBA" id="ARBA00022980"/>
    </source>
</evidence>
<reference evidence="8" key="1">
    <citation type="submission" date="2020-10" db="EMBL/GenBank/DDBJ databases">
        <authorList>
            <person name="Kikuchi T."/>
        </authorList>
    </citation>
    <scope>NUCLEOTIDE SEQUENCE</scope>
    <source>
        <strain evidence="8">NKZ352</strain>
    </source>
</reference>
<dbReference type="AlphaFoldDB" id="A0A8S1GTZ5"/>
<organism evidence="8 9">
    <name type="scientific">Caenorhabditis auriculariae</name>
    <dbReference type="NCBI Taxonomy" id="2777116"/>
    <lineage>
        <taxon>Eukaryota</taxon>
        <taxon>Metazoa</taxon>
        <taxon>Ecdysozoa</taxon>
        <taxon>Nematoda</taxon>
        <taxon>Chromadorea</taxon>
        <taxon>Rhabditida</taxon>
        <taxon>Rhabditina</taxon>
        <taxon>Rhabditomorpha</taxon>
        <taxon>Rhabditoidea</taxon>
        <taxon>Rhabditidae</taxon>
        <taxon>Peloderinae</taxon>
        <taxon>Caenorhabditis</taxon>
    </lineage>
</organism>
<dbReference type="GO" id="GO:0002181">
    <property type="term" value="P:cytoplasmic translation"/>
    <property type="evidence" value="ECO:0007669"/>
    <property type="project" value="TreeGrafter"/>
</dbReference>
<name>A0A8S1GTZ5_9PELO</name>
<evidence type="ECO:0000313" key="9">
    <source>
        <dbReference type="Proteomes" id="UP000835052"/>
    </source>
</evidence>
<dbReference type="PROSITE" id="PS00464">
    <property type="entry name" value="RIBOSOMAL_L22"/>
    <property type="match status" value="1"/>
</dbReference>
<dbReference type="CDD" id="cd00336">
    <property type="entry name" value="Ribosomal_L22"/>
    <property type="match status" value="1"/>
</dbReference>
<dbReference type="InterPro" id="IPR018260">
    <property type="entry name" value="Ribosomal_uL22_CS"/>
</dbReference>
<dbReference type="InterPro" id="IPR036394">
    <property type="entry name" value="Ribosomal_uL22_sf"/>
</dbReference>
<feature type="chain" id="PRO_5035908723" description="Large ribosomal subunit protein uL22" evidence="7">
    <location>
        <begin position="21"/>
        <end position="429"/>
    </location>
</feature>
<accession>A0A8S1GTZ5</accession>
<dbReference type="InterPro" id="IPR005721">
    <property type="entry name" value="Ribosomal_uL22_euk/arc"/>
</dbReference>
<dbReference type="OrthoDB" id="10254664at2759"/>
<evidence type="ECO:0000256" key="5">
    <source>
        <dbReference type="ARBA" id="ARBA00035325"/>
    </source>
</evidence>
<dbReference type="InterPro" id="IPR001063">
    <property type="entry name" value="Ribosomal_uL22"/>
</dbReference>
<dbReference type="GO" id="GO:0003735">
    <property type="term" value="F:structural constituent of ribosome"/>
    <property type="evidence" value="ECO:0007669"/>
    <property type="project" value="InterPro"/>
</dbReference>
<comment type="similarity">
    <text evidence="1 6">Belongs to the universal ribosomal protein uL22 family.</text>
</comment>
<evidence type="ECO:0000256" key="6">
    <source>
        <dbReference type="RuleBase" id="RU004005"/>
    </source>
</evidence>
<keyword evidence="2 6" id="KW-0689">Ribosomal protein</keyword>
<dbReference type="PANTHER" id="PTHR11593:SF10">
    <property type="entry name" value="60S RIBOSOMAL PROTEIN L17"/>
    <property type="match status" value="1"/>
</dbReference>
<dbReference type="Gene3D" id="3.90.470.10">
    <property type="entry name" value="Ribosomal protein L22/L17"/>
    <property type="match status" value="1"/>
</dbReference>
<gene>
    <name evidence="8" type="ORF">CAUJ_LOCUS2151</name>
</gene>
<proteinExistence type="inferred from homology"/>
<keyword evidence="9" id="KW-1185">Reference proteome</keyword>
<comment type="caution">
    <text evidence="8">The sequence shown here is derived from an EMBL/GenBank/DDBJ whole genome shotgun (WGS) entry which is preliminary data.</text>
</comment>
<dbReference type="Proteomes" id="UP000835052">
    <property type="component" value="Unassembled WGS sequence"/>
</dbReference>
<evidence type="ECO:0000256" key="1">
    <source>
        <dbReference type="ARBA" id="ARBA00009451"/>
    </source>
</evidence>
<dbReference type="GO" id="GO:0022625">
    <property type="term" value="C:cytosolic large ribosomal subunit"/>
    <property type="evidence" value="ECO:0007669"/>
    <property type="project" value="TreeGrafter"/>
</dbReference>
<protein>
    <recommendedName>
        <fullName evidence="4">Large ribosomal subunit protein uL22</fullName>
    </recommendedName>
    <alternativeName>
        <fullName evidence="5">60S ribosomal protein L17</fullName>
    </alternativeName>
</protein>